<keyword evidence="1" id="KW-0472">Membrane</keyword>
<keyword evidence="1" id="KW-1133">Transmembrane helix</keyword>
<organism evidence="2 3">
    <name type="scientific">Methylobacterium ajmalii</name>
    <dbReference type="NCBI Taxonomy" id="2738439"/>
    <lineage>
        <taxon>Bacteria</taxon>
        <taxon>Pseudomonadati</taxon>
        <taxon>Pseudomonadota</taxon>
        <taxon>Alphaproteobacteria</taxon>
        <taxon>Hyphomicrobiales</taxon>
        <taxon>Methylobacteriaceae</taxon>
        <taxon>Methylobacterium</taxon>
    </lineage>
</organism>
<comment type="caution">
    <text evidence="2">The sequence shown here is derived from an EMBL/GenBank/DDBJ whole genome shotgun (WGS) entry which is preliminary data.</text>
</comment>
<name>A0ABU9ZUH7_9HYPH</name>
<dbReference type="RefSeq" id="WP_346013050.1">
    <property type="nucleotide sequence ID" value="NZ_JAQYXP010000002.1"/>
</dbReference>
<dbReference type="EMBL" id="JAQYXP010000002">
    <property type="protein sequence ID" value="MEN3234747.1"/>
    <property type="molecule type" value="Genomic_DNA"/>
</dbReference>
<proteinExistence type="predicted"/>
<evidence type="ECO:0000313" key="2">
    <source>
        <dbReference type="EMBL" id="MEN3234747.1"/>
    </source>
</evidence>
<accession>A0ABU9ZUH7</accession>
<sequence>MTSRATAEPAEGAIILPKRAPLWAVLGVAVTLGSQIAIASGYVAKIEGRLDGFTESDARITKRSDERYAAIVDRLASLEKDRNDTSGRLIRLEEQLRMSVDLLREIRESMRAPPRR</sequence>
<evidence type="ECO:0000313" key="3">
    <source>
        <dbReference type="Proteomes" id="UP001407347"/>
    </source>
</evidence>
<keyword evidence="3" id="KW-1185">Reference proteome</keyword>
<gene>
    <name evidence="2" type="ORF">PUR29_14190</name>
</gene>
<keyword evidence="1" id="KW-0812">Transmembrane</keyword>
<feature type="transmembrane region" description="Helical" evidence="1">
    <location>
        <begin position="20"/>
        <end position="44"/>
    </location>
</feature>
<reference evidence="2 3" key="1">
    <citation type="journal article" date="2023" name="PLoS ONE">
        <title>Complete genome assembly of Hawai'i environmental nontuberculous mycobacteria reveals unexpected co-isolation with methylobacteria.</title>
        <authorList>
            <person name="Hendrix J."/>
            <person name="Epperson L.E."/>
            <person name="Tong E.I."/>
            <person name="Chan Y.L."/>
            <person name="Hasan N.A."/>
            <person name="Dawrs S.N."/>
            <person name="Norton G.J."/>
            <person name="Virdi R."/>
            <person name="Crooks J.L."/>
            <person name="Chan E.D."/>
            <person name="Honda J.R."/>
            <person name="Strong M."/>
        </authorList>
    </citation>
    <scope>NUCLEOTIDE SEQUENCE [LARGE SCALE GENOMIC DNA]</scope>
    <source>
        <strain evidence="2 3">NJH_HI04-1</strain>
    </source>
</reference>
<dbReference type="Proteomes" id="UP001407347">
    <property type="component" value="Unassembled WGS sequence"/>
</dbReference>
<protein>
    <submittedName>
        <fullName evidence="2">Uncharacterized protein</fullName>
    </submittedName>
</protein>
<evidence type="ECO:0000256" key="1">
    <source>
        <dbReference type="SAM" id="Phobius"/>
    </source>
</evidence>